<keyword evidence="5 6" id="KW-0687">Ribonucleoprotein</keyword>
<dbReference type="InterPro" id="IPR019984">
    <property type="entry name" value="Ribosomal_uS17_bact/chlr"/>
</dbReference>
<evidence type="ECO:0000256" key="6">
    <source>
        <dbReference type="HAMAP-Rule" id="MF_01345"/>
    </source>
</evidence>
<comment type="similarity">
    <text evidence="1 6">Belongs to the universal ribosomal protein uS17 family.</text>
</comment>
<keyword evidence="8" id="KW-1185">Reference proteome</keyword>
<reference evidence="7" key="1">
    <citation type="submission" date="2024-03" db="EMBL/GenBank/DDBJ databases">
        <title>The Complete Genome of 'Candidatus Phytoplasma fraxini' AshY1 from the Ash Yellows Group.</title>
        <authorList>
            <person name="Boehm J.W."/>
            <person name="Huettel B."/>
            <person name="Schneider B."/>
            <person name="Kube M."/>
        </authorList>
    </citation>
    <scope>NUCLEOTIDE SEQUENCE [LARGE SCALE GENOMIC DNA]</scope>
    <source>
        <strain evidence="7">AshY1</strain>
    </source>
</reference>
<name>A0ABZ2U7S1_ASHYP</name>
<dbReference type="PANTHER" id="PTHR10744:SF1">
    <property type="entry name" value="SMALL RIBOSOMAL SUBUNIT PROTEIN US17M"/>
    <property type="match status" value="1"/>
</dbReference>
<evidence type="ECO:0000256" key="4">
    <source>
        <dbReference type="ARBA" id="ARBA00022980"/>
    </source>
</evidence>
<accession>A0ABZ2U7S1</accession>
<dbReference type="Proteomes" id="UP001484199">
    <property type="component" value="Chromosome"/>
</dbReference>
<dbReference type="GO" id="GO:0005840">
    <property type="term" value="C:ribosome"/>
    <property type="evidence" value="ECO:0007669"/>
    <property type="project" value="UniProtKB-KW"/>
</dbReference>
<evidence type="ECO:0000256" key="3">
    <source>
        <dbReference type="ARBA" id="ARBA00022884"/>
    </source>
</evidence>
<dbReference type="InterPro" id="IPR012340">
    <property type="entry name" value="NA-bd_OB-fold"/>
</dbReference>
<dbReference type="CDD" id="cd00364">
    <property type="entry name" value="Ribosomal_uS17"/>
    <property type="match status" value="1"/>
</dbReference>
<evidence type="ECO:0000256" key="5">
    <source>
        <dbReference type="ARBA" id="ARBA00023274"/>
    </source>
</evidence>
<comment type="subunit">
    <text evidence="6">Part of the 30S ribosomal subunit.</text>
</comment>
<dbReference type="Pfam" id="PF00366">
    <property type="entry name" value="Ribosomal_S17"/>
    <property type="match status" value="1"/>
</dbReference>
<dbReference type="InterPro" id="IPR000266">
    <property type="entry name" value="Ribosomal_uS17"/>
</dbReference>
<dbReference type="SUPFAM" id="SSF50249">
    <property type="entry name" value="Nucleic acid-binding proteins"/>
    <property type="match status" value="1"/>
</dbReference>
<dbReference type="Gene3D" id="2.40.50.140">
    <property type="entry name" value="Nucleic acid-binding proteins"/>
    <property type="match status" value="1"/>
</dbReference>
<proteinExistence type="inferred from homology"/>
<dbReference type="HAMAP" id="MF_01345_B">
    <property type="entry name" value="Ribosomal_uS17_B"/>
    <property type="match status" value="1"/>
</dbReference>
<evidence type="ECO:0000256" key="1">
    <source>
        <dbReference type="ARBA" id="ARBA00010254"/>
    </source>
</evidence>
<dbReference type="PRINTS" id="PR00973">
    <property type="entry name" value="RIBOSOMALS17"/>
</dbReference>
<dbReference type="PANTHER" id="PTHR10744">
    <property type="entry name" value="40S RIBOSOMAL PROTEIN S11 FAMILY MEMBER"/>
    <property type="match status" value="1"/>
</dbReference>
<dbReference type="RefSeq" id="WP_341266605.1">
    <property type="nucleotide sequence ID" value="NZ_CP146843.1"/>
</dbReference>
<keyword evidence="4 6" id="KW-0689">Ribosomal protein</keyword>
<evidence type="ECO:0000313" key="7">
    <source>
        <dbReference type="EMBL" id="WYY26195.1"/>
    </source>
</evidence>
<dbReference type="NCBIfam" id="NF004123">
    <property type="entry name" value="PRK05610.1"/>
    <property type="match status" value="1"/>
</dbReference>
<evidence type="ECO:0000313" key="8">
    <source>
        <dbReference type="Proteomes" id="UP001484199"/>
    </source>
</evidence>
<organism evidence="7 8">
    <name type="scientific">Ash yellows phytoplasma</name>
    <dbReference type="NCBI Taxonomy" id="35780"/>
    <lineage>
        <taxon>Bacteria</taxon>
        <taxon>Bacillati</taxon>
        <taxon>Mycoplasmatota</taxon>
        <taxon>Mollicutes</taxon>
        <taxon>Acholeplasmatales</taxon>
        <taxon>Acholeplasmataceae</taxon>
        <taxon>Candidatus Phytoplasma</taxon>
        <taxon>16SrVII (Ash yellows group)</taxon>
    </lineage>
</organism>
<evidence type="ECO:0000256" key="2">
    <source>
        <dbReference type="ARBA" id="ARBA00022730"/>
    </source>
</evidence>
<comment type="function">
    <text evidence="6">One of the primary rRNA binding proteins, it binds specifically to the 5'-end of 16S ribosomal RNA.</text>
</comment>
<sequence length="88" mass="10397">MRENNRKTLRGVVVSDKMQKTIVVAVDYYNKDRLYGKRIKQTSKFYIHDENEAAKLGDFVSFEESRPKSKTKKFRLLNIILSKNKVNK</sequence>
<keyword evidence="2 6" id="KW-0699">rRNA-binding</keyword>
<protein>
    <recommendedName>
        <fullName evidence="6">Small ribosomal subunit protein uS17</fullName>
    </recommendedName>
</protein>
<dbReference type="EMBL" id="CP146843">
    <property type="protein sequence ID" value="WYY26195.1"/>
    <property type="molecule type" value="Genomic_DNA"/>
</dbReference>
<dbReference type="NCBIfam" id="TIGR03635">
    <property type="entry name" value="uS17_bact"/>
    <property type="match status" value="1"/>
</dbReference>
<gene>
    <name evidence="6" type="primary">rpsQ</name>
    <name evidence="7" type="ORF">AshY1_00390</name>
</gene>
<keyword evidence="3 6" id="KW-0694">RNA-binding</keyword>